<organism evidence="3 4">
    <name type="scientific">Lichtheimia ornata</name>
    <dbReference type="NCBI Taxonomy" id="688661"/>
    <lineage>
        <taxon>Eukaryota</taxon>
        <taxon>Fungi</taxon>
        <taxon>Fungi incertae sedis</taxon>
        <taxon>Mucoromycota</taxon>
        <taxon>Mucoromycotina</taxon>
        <taxon>Mucoromycetes</taxon>
        <taxon>Mucorales</taxon>
        <taxon>Lichtheimiaceae</taxon>
        <taxon>Lichtheimia</taxon>
    </lineage>
</organism>
<keyword evidence="4" id="KW-1185">Reference proteome</keyword>
<dbReference type="InterPro" id="IPR000477">
    <property type="entry name" value="RT_dom"/>
</dbReference>
<evidence type="ECO:0000259" key="1">
    <source>
        <dbReference type="Pfam" id="PF00078"/>
    </source>
</evidence>
<sequence>MGTAMLHLLPKRMHRVQDKDQHKLSFTFNDIKHCFVGCSFGLKDISERYNAVLKRLLHGLPYVASFVDDIVIFSNSLVEHAQHVQTVIHKLTSVNLILNPEKCHFARRCVYLFGYCVSAEGRALDPRKVTNVAKWPTPRTGKDIQCFLGAAHFFGEHIPCYSNLSHPLNQLRNTGDVQDLWTSEHDQAFENIKAAMEEAPVLSPPDLRHPFCVATDASKNGIGAVLHQVINARYHYIGFMARSLTKAEPNYSTTKRELLAIVCERSFRGSAHFKIRKWTRTFQVPGMY</sequence>
<dbReference type="SUPFAM" id="SSF56672">
    <property type="entry name" value="DNA/RNA polymerases"/>
    <property type="match status" value="1"/>
</dbReference>
<dbReference type="InterPro" id="IPR043502">
    <property type="entry name" value="DNA/RNA_pol_sf"/>
</dbReference>
<dbReference type="AlphaFoldDB" id="A0AAD7UQT4"/>
<evidence type="ECO:0008006" key="5">
    <source>
        <dbReference type="Google" id="ProtNLM"/>
    </source>
</evidence>
<name>A0AAD7UQT4_9FUNG</name>
<accession>A0AAD7UQT4</accession>
<evidence type="ECO:0000259" key="2">
    <source>
        <dbReference type="Pfam" id="PF17919"/>
    </source>
</evidence>
<protein>
    <recommendedName>
        <fullName evidence="5">Reverse transcriptase domain-containing protein</fullName>
    </recommendedName>
</protein>
<dbReference type="InterPro" id="IPR043128">
    <property type="entry name" value="Rev_trsase/Diguanyl_cyclase"/>
</dbReference>
<comment type="caution">
    <text evidence="3">The sequence shown here is derived from an EMBL/GenBank/DDBJ whole genome shotgun (WGS) entry which is preliminary data.</text>
</comment>
<dbReference type="FunFam" id="3.30.70.270:FF:000020">
    <property type="entry name" value="Transposon Tf2-6 polyprotein-like Protein"/>
    <property type="match status" value="1"/>
</dbReference>
<proteinExistence type="predicted"/>
<dbReference type="Pfam" id="PF17919">
    <property type="entry name" value="RT_RNaseH_2"/>
    <property type="match status" value="1"/>
</dbReference>
<dbReference type="Proteomes" id="UP001234581">
    <property type="component" value="Unassembled WGS sequence"/>
</dbReference>
<gene>
    <name evidence="3" type="ORF">O0I10_013028</name>
</gene>
<feature type="domain" description="Reverse transcriptase/retrotransposon-derived protein RNase H-like" evidence="2">
    <location>
        <begin position="181"/>
        <end position="263"/>
    </location>
</feature>
<dbReference type="InterPro" id="IPR041577">
    <property type="entry name" value="RT_RNaseH_2"/>
</dbReference>
<dbReference type="EMBL" id="JARTCD010000206">
    <property type="protein sequence ID" value="KAJ8651430.1"/>
    <property type="molecule type" value="Genomic_DNA"/>
</dbReference>
<dbReference type="GeneID" id="83220341"/>
<dbReference type="Pfam" id="PF00078">
    <property type="entry name" value="RVT_1"/>
    <property type="match status" value="1"/>
</dbReference>
<dbReference type="Gene3D" id="3.30.70.270">
    <property type="match status" value="2"/>
</dbReference>
<feature type="domain" description="Reverse transcriptase" evidence="1">
    <location>
        <begin position="31"/>
        <end position="112"/>
    </location>
</feature>
<dbReference type="InterPro" id="IPR051320">
    <property type="entry name" value="Viral_Replic_Matur_Polypro"/>
</dbReference>
<dbReference type="RefSeq" id="XP_058336345.1">
    <property type="nucleotide sequence ID" value="XM_058492890.1"/>
</dbReference>
<evidence type="ECO:0000313" key="4">
    <source>
        <dbReference type="Proteomes" id="UP001234581"/>
    </source>
</evidence>
<dbReference type="PANTHER" id="PTHR33064">
    <property type="entry name" value="POL PROTEIN"/>
    <property type="match status" value="1"/>
</dbReference>
<dbReference type="PANTHER" id="PTHR33064:SF37">
    <property type="entry name" value="RIBONUCLEASE H"/>
    <property type="match status" value="1"/>
</dbReference>
<reference evidence="3 4" key="1">
    <citation type="submission" date="2023-03" db="EMBL/GenBank/DDBJ databases">
        <title>Genome sequence of Lichtheimia ornata CBS 291.66.</title>
        <authorList>
            <person name="Mohabir J.T."/>
            <person name="Shea T.P."/>
            <person name="Kurbessoian T."/>
            <person name="Berby B."/>
            <person name="Fontaine J."/>
            <person name="Livny J."/>
            <person name="Gnirke A."/>
            <person name="Stajich J.E."/>
            <person name="Cuomo C.A."/>
        </authorList>
    </citation>
    <scope>NUCLEOTIDE SEQUENCE [LARGE SCALE GENOMIC DNA]</scope>
    <source>
        <strain evidence="3">CBS 291.66</strain>
    </source>
</reference>
<evidence type="ECO:0000313" key="3">
    <source>
        <dbReference type="EMBL" id="KAJ8651430.1"/>
    </source>
</evidence>